<sequence>MNDNLFKESSATTRMLGDELRQLLREIDPAQGEPLLDRLAVEDHAVPLLVFTGYHSSGKSTLIEALTDRTFNVPIGSGVTTDSVTEYDWDGDVRLVDTPGVHAGRPHHDELAEQALQSADLVLFAVPVELFDDTLVAHLRDVLGRLGKSRQTLMVITKAGTMPTPAPGVREQAILEALGPFDKVPWVECDAQYYLDGLDLATSAPADSAAFIEASNLALVADRINGFARDHGTIGRVSQPLQQLLAISIEASASLVDDPDEQASLTVLARQRSALSKKRIHLDGQLEAQVAQFRGDAVRAATRFADAIETADDHGTVTDEKVQDEVADLNKQLRTALTSFESSVQDTLQAQFDDLASEVLEIEASPYGRVAVRLGDVQAEALGMDEVSVRAGSTTSQRSAPRWAGDLSEHLKKFHQMWGAGDGVKAASQSNGHKIVLSLGHTFGKKFKPWEAARTANTIGRAVKVGGAVIAVGSQLYDVYAGERDAVATERARAERRRNITQEVLAQADDISANALRTVRAGLDETLSPEFQRIDAMADAIHGARSTRSDHRSRLGSIQDGARAALARLAPDEVSAG</sequence>
<protein>
    <submittedName>
        <fullName evidence="2">Small GTP-binding protein</fullName>
    </submittedName>
</protein>
<keyword evidence="3" id="KW-1185">Reference proteome</keyword>
<accession>A0A542EIX4</accession>
<gene>
    <name evidence="2" type="ORF">FB459_2835</name>
</gene>
<dbReference type="SUPFAM" id="SSF52540">
    <property type="entry name" value="P-loop containing nucleoside triphosphate hydrolases"/>
    <property type="match status" value="1"/>
</dbReference>
<name>A0A542EIX4_9MICO</name>
<dbReference type="AlphaFoldDB" id="A0A542EIX4"/>
<proteinExistence type="predicted"/>
<dbReference type="InterPro" id="IPR006073">
    <property type="entry name" value="GTP-bd"/>
</dbReference>
<reference evidence="2 3" key="1">
    <citation type="submission" date="2019-06" db="EMBL/GenBank/DDBJ databases">
        <title>Sequencing the genomes of 1000 actinobacteria strains.</title>
        <authorList>
            <person name="Klenk H.-P."/>
        </authorList>
    </citation>
    <scope>NUCLEOTIDE SEQUENCE [LARGE SCALE GENOMIC DNA]</scope>
    <source>
        <strain evidence="2 3">DSM 19828</strain>
    </source>
</reference>
<dbReference type="GO" id="GO:0005525">
    <property type="term" value="F:GTP binding"/>
    <property type="evidence" value="ECO:0007669"/>
    <property type="project" value="InterPro"/>
</dbReference>
<dbReference type="Pfam" id="PF01926">
    <property type="entry name" value="MMR_HSR1"/>
    <property type="match status" value="1"/>
</dbReference>
<feature type="domain" description="G" evidence="1">
    <location>
        <begin position="50"/>
        <end position="158"/>
    </location>
</feature>
<comment type="caution">
    <text evidence="2">The sequence shown here is derived from an EMBL/GenBank/DDBJ whole genome shotgun (WGS) entry which is preliminary data.</text>
</comment>
<dbReference type="EMBL" id="VFMO01000001">
    <property type="protein sequence ID" value="TQJ15292.1"/>
    <property type="molecule type" value="Genomic_DNA"/>
</dbReference>
<evidence type="ECO:0000259" key="1">
    <source>
        <dbReference type="Pfam" id="PF01926"/>
    </source>
</evidence>
<dbReference type="RefSeq" id="WP_170221934.1">
    <property type="nucleotide sequence ID" value="NZ_BAABCI010000007.1"/>
</dbReference>
<organism evidence="2 3">
    <name type="scientific">Yimella lutea</name>
    <dbReference type="NCBI Taxonomy" id="587872"/>
    <lineage>
        <taxon>Bacteria</taxon>
        <taxon>Bacillati</taxon>
        <taxon>Actinomycetota</taxon>
        <taxon>Actinomycetes</taxon>
        <taxon>Micrococcales</taxon>
        <taxon>Dermacoccaceae</taxon>
        <taxon>Yimella</taxon>
    </lineage>
</organism>
<dbReference type="Gene3D" id="3.40.50.300">
    <property type="entry name" value="P-loop containing nucleotide triphosphate hydrolases"/>
    <property type="match status" value="1"/>
</dbReference>
<evidence type="ECO:0000313" key="3">
    <source>
        <dbReference type="Proteomes" id="UP000320806"/>
    </source>
</evidence>
<dbReference type="Proteomes" id="UP000320806">
    <property type="component" value="Unassembled WGS sequence"/>
</dbReference>
<evidence type="ECO:0000313" key="2">
    <source>
        <dbReference type="EMBL" id="TQJ15292.1"/>
    </source>
</evidence>
<dbReference type="InterPro" id="IPR027417">
    <property type="entry name" value="P-loop_NTPase"/>
</dbReference>